<sequence>MDTLSNTEVAAAGLADWRKLGQALHARFRIPDLDTGARFAVVVAEAVGDHHPPEIRLGAGFADLAVATREGGIWVTAADLDLARRISEIAAGLGLVPAPGEVAQVEYGLDTDDWERIGPFWAALMTGDASATIGNNVLDPTNRVANVWFQGTEPHETPRQRWHPDLWVAPETAQSRIAAALAAGGTVVDDSGAPSYTVLADPDGNKVCVCTSLDR</sequence>
<dbReference type="InterPro" id="IPR001533">
    <property type="entry name" value="Pterin_deHydtase"/>
</dbReference>
<keyword evidence="5 7" id="KW-0456">Lyase</keyword>
<evidence type="ECO:0000256" key="1">
    <source>
        <dbReference type="ARBA" id="ARBA00001554"/>
    </source>
</evidence>
<dbReference type="AlphaFoldDB" id="A0A7W3P629"/>
<protein>
    <recommendedName>
        <fullName evidence="4">Putative pterin-4-alpha-carbinolamine dehydratase</fullName>
        <ecNumber evidence="3">4.2.1.96</ecNumber>
    </recommendedName>
</protein>
<keyword evidence="8" id="KW-1185">Reference proteome</keyword>
<comment type="similarity">
    <text evidence="2">Belongs to the pterin-4-alpha-carbinolamine dehydratase family.</text>
</comment>
<dbReference type="Proteomes" id="UP000523079">
    <property type="component" value="Unassembled WGS sequence"/>
</dbReference>
<dbReference type="Pfam" id="PF18029">
    <property type="entry name" value="Glyoxalase_6"/>
    <property type="match status" value="1"/>
</dbReference>
<evidence type="ECO:0000256" key="3">
    <source>
        <dbReference type="ARBA" id="ARBA00013252"/>
    </source>
</evidence>
<accession>A0A7W3P629</accession>
<evidence type="ECO:0000313" key="8">
    <source>
        <dbReference type="Proteomes" id="UP000523079"/>
    </source>
</evidence>
<proteinExistence type="inferred from homology"/>
<dbReference type="SUPFAM" id="SSF54593">
    <property type="entry name" value="Glyoxalase/Bleomycin resistance protein/Dihydroxybiphenyl dioxygenase"/>
    <property type="match status" value="1"/>
</dbReference>
<dbReference type="GO" id="GO:0008124">
    <property type="term" value="F:4-alpha-hydroxytetrahydrobiopterin dehydratase activity"/>
    <property type="evidence" value="ECO:0007669"/>
    <property type="project" value="UniProtKB-EC"/>
</dbReference>
<evidence type="ECO:0000256" key="4">
    <source>
        <dbReference type="ARBA" id="ARBA00021735"/>
    </source>
</evidence>
<dbReference type="InterPro" id="IPR029068">
    <property type="entry name" value="Glyas_Bleomycin-R_OHBP_Dase"/>
</dbReference>
<dbReference type="Pfam" id="PF01329">
    <property type="entry name" value="Pterin_4a"/>
    <property type="match status" value="1"/>
</dbReference>
<comment type="catalytic activity">
    <reaction evidence="1">
        <text>(4aS,6R)-4a-hydroxy-L-erythro-5,6,7,8-tetrahydrobiopterin = (6R)-L-erythro-6,7-dihydrobiopterin + H2O</text>
        <dbReference type="Rhea" id="RHEA:11920"/>
        <dbReference type="ChEBI" id="CHEBI:15377"/>
        <dbReference type="ChEBI" id="CHEBI:15642"/>
        <dbReference type="ChEBI" id="CHEBI:43120"/>
        <dbReference type="EC" id="4.2.1.96"/>
    </reaction>
</comment>
<feature type="domain" description="Glyoxalase-like" evidence="6">
    <location>
        <begin position="109"/>
        <end position="210"/>
    </location>
</feature>
<dbReference type="InterPro" id="IPR036428">
    <property type="entry name" value="PCD_sf"/>
</dbReference>
<dbReference type="SUPFAM" id="SSF55248">
    <property type="entry name" value="PCD-like"/>
    <property type="match status" value="1"/>
</dbReference>
<organism evidence="7 8">
    <name type="scientific">Microlunatus kandeliicorticis</name>
    <dbReference type="NCBI Taxonomy" id="1759536"/>
    <lineage>
        <taxon>Bacteria</taxon>
        <taxon>Bacillati</taxon>
        <taxon>Actinomycetota</taxon>
        <taxon>Actinomycetes</taxon>
        <taxon>Propionibacteriales</taxon>
        <taxon>Propionibacteriaceae</taxon>
        <taxon>Microlunatus</taxon>
    </lineage>
</organism>
<evidence type="ECO:0000256" key="2">
    <source>
        <dbReference type="ARBA" id="ARBA00006472"/>
    </source>
</evidence>
<evidence type="ECO:0000313" key="7">
    <source>
        <dbReference type="EMBL" id="MBA8794518.1"/>
    </source>
</evidence>
<gene>
    <name evidence="7" type="ORF">FHX74_002137</name>
</gene>
<dbReference type="Gene3D" id="3.10.180.10">
    <property type="entry name" value="2,3-Dihydroxybiphenyl 1,2-Dioxygenase, domain 1"/>
    <property type="match status" value="1"/>
</dbReference>
<dbReference type="GO" id="GO:0006729">
    <property type="term" value="P:tetrahydrobiopterin biosynthetic process"/>
    <property type="evidence" value="ECO:0007669"/>
    <property type="project" value="InterPro"/>
</dbReference>
<dbReference type="Gene3D" id="3.30.1360.20">
    <property type="entry name" value="Transcriptional coactivator/pterin dehydratase"/>
    <property type="match status" value="1"/>
</dbReference>
<comment type="caution">
    <text evidence="7">The sequence shown here is derived from an EMBL/GenBank/DDBJ whole genome shotgun (WGS) entry which is preliminary data.</text>
</comment>
<evidence type="ECO:0000256" key="5">
    <source>
        <dbReference type="ARBA" id="ARBA00023239"/>
    </source>
</evidence>
<dbReference type="RefSeq" id="WP_182560080.1">
    <property type="nucleotide sequence ID" value="NZ_JACGWT010000003.1"/>
</dbReference>
<name>A0A7W3P629_9ACTN</name>
<reference evidence="7 8" key="1">
    <citation type="submission" date="2020-07" db="EMBL/GenBank/DDBJ databases">
        <title>Sequencing the genomes of 1000 actinobacteria strains.</title>
        <authorList>
            <person name="Klenk H.-P."/>
        </authorList>
    </citation>
    <scope>NUCLEOTIDE SEQUENCE [LARGE SCALE GENOMIC DNA]</scope>
    <source>
        <strain evidence="7 8">DSM 100723</strain>
    </source>
</reference>
<dbReference type="EC" id="4.2.1.96" evidence="3"/>
<evidence type="ECO:0000259" key="6">
    <source>
        <dbReference type="Pfam" id="PF18029"/>
    </source>
</evidence>
<dbReference type="InterPro" id="IPR041581">
    <property type="entry name" value="Glyoxalase_6"/>
</dbReference>
<dbReference type="EMBL" id="JACGWT010000003">
    <property type="protein sequence ID" value="MBA8794518.1"/>
    <property type="molecule type" value="Genomic_DNA"/>
</dbReference>